<dbReference type="Proteomes" id="UP001595748">
    <property type="component" value="Unassembled WGS sequence"/>
</dbReference>
<gene>
    <name evidence="2" type="ORF">ACFOPQ_09890</name>
</gene>
<organism evidence="2 3">
    <name type="scientific">Deinococcus antarcticus</name>
    <dbReference type="NCBI Taxonomy" id="1298767"/>
    <lineage>
        <taxon>Bacteria</taxon>
        <taxon>Thermotogati</taxon>
        <taxon>Deinococcota</taxon>
        <taxon>Deinococci</taxon>
        <taxon>Deinococcales</taxon>
        <taxon>Deinococcaceae</taxon>
        <taxon>Deinococcus</taxon>
    </lineage>
</organism>
<dbReference type="InterPro" id="IPR012337">
    <property type="entry name" value="RNaseH-like_sf"/>
</dbReference>
<dbReference type="EMBL" id="JBHRZF010000120">
    <property type="protein sequence ID" value="MFC3861071.1"/>
    <property type="molecule type" value="Genomic_DNA"/>
</dbReference>
<evidence type="ECO:0000313" key="3">
    <source>
        <dbReference type="Proteomes" id="UP001595748"/>
    </source>
</evidence>
<comment type="caution">
    <text evidence="2">The sequence shown here is derived from an EMBL/GenBank/DDBJ whole genome shotgun (WGS) entry which is preliminary data.</text>
</comment>
<proteinExistence type="predicted"/>
<dbReference type="InterPro" id="IPR014737">
    <property type="entry name" value="Transposase_Tn5-like_C"/>
</dbReference>
<feature type="non-terminal residue" evidence="2">
    <location>
        <position position="1"/>
    </location>
</feature>
<dbReference type="Pfam" id="PF02281">
    <property type="entry name" value="Dimer_Tnp_Tn5"/>
    <property type="match status" value="1"/>
</dbReference>
<evidence type="ECO:0000259" key="1">
    <source>
        <dbReference type="Pfam" id="PF02281"/>
    </source>
</evidence>
<keyword evidence="3" id="KW-1185">Reference proteome</keyword>
<accession>A0ABV8A922</accession>
<protein>
    <submittedName>
        <fullName evidence="2">IS4 family transposase</fullName>
    </submittedName>
</protein>
<reference evidence="3" key="1">
    <citation type="journal article" date="2019" name="Int. J. Syst. Evol. Microbiol.">
        <title>The Global Catalogue of Microorganisms (GCM) 10K type strain sequencing project: providing services to taxonomists for standard genome sequencing and annotation.</title>
        <authorList>
            <consortium name="The Broad Institute Genomics Platform"/>
            <consortium name="The Broad Institute Genome Sequencing Center for Infectious Disease"/>
            <person name="Wu L."/>
            <person name="Ma J."/>
        </authorList>
    </citation>
    <scope>NUCLEOTIDE SEQUENCE [LARGE SCALE GENOMIC DNA]</scope>
    <source>
        <strain evidence="3">CCTCC AB 2013263</strain>
    </source>
</reference>
<evidence type="ECO:0000313" key="2">
    <source>
        <dbReference type="EMBL" id="MFC3861071.1"/>
    </source>
</evidence>
<dbReference type="SUPFAM" id="SSF53098">
    <property type="entry name" value="Ribonuclease H-like"/>
    <property type="match status" value="1"/>
</dbReference>
<name>A0ABV8A922_9DEIO</name>
<dbReference type="Gene3D" id="1.10.740.10">
    <property type="entry name" value="Transferase Inhibitor Protein From Tn5, Chain"/>
    <property type="match status" value="1"/>
</dbReference>
<sequence length="74" mass="8121">NDPAQSAGLSAVELQVLSKVLKQQLKTVQDVILALGRLGGHMNRKSDGLPGWQALWEGMNMLQVYVEGYKLART</sequence>
<feature type="domain" description="Transposase Tn5 dimerisation" evidence="1">
    <location>
        <begin position="19"/>
        <end position="73"/>
    </location>
</feature>
<dbReference type="InterPro" id="IPR003201">
    <property type="entry name" value="Transposase_Tn5"/>
</dbReference>
<dbReference type="RefSeq" id="WP_380077610.1">
    <property type="nucleotide sequence ID" value="NZ_JBHRZF010000120.1"/>
</dbReference>